<evidence type="ECO:0000256" key="5">
    <source>
        <dbReference type="ARBA" id="ARBA00024029"/>
    </source>
</evidence>
<dbReference type="GO" id="GO:0009231">
    <property type="term" value="P:riboflavin biosynthetic process"/>
    <property type="evidence" value="ECO:0007669"/>
    <property type="project" value="TreeGrafter"/>
</dbReference>
<dbReference type="Gene3D" id="3.40.50.10310">
    <property type="entry name" value="Creatininase"/>
    <property type="match status" value="1"/>
</dbReference>
<evidence type="ECO:0000256" key="4">
    <source>
        <dbReference type="ARBA" id="ARBA00022833"/>
    </source>
</evidence>
<name>A0A212LKA2_9HYPH</name>
<protein>
    <submittedName>
        <fullName evidence="6">Creatinine amidohydrolase</fullName>
    </submittedName>
</protein>
<reference evidence="6" key="1">
    <citation type="submission" date="2016-08" db="EMBL/GenBank/DDBJ databases">
        <authorList>
            <person name="Seilhamer J.J."/>
        </authorList>
    </citation>
    <scope>NUCLEOTIDE SEQUENCE</scope>
    <source>
        <strain evidence="6">86</strain>
    </source>
</reference>
<dbReference type="InterPro" id="IPR003785">
    <property type="entry name" value="Creatininase/forma_Hydrolase"/>
</dbReference>
<accession>A0A212LKA2</accession>
<keyword evidence="3 6" id="KW-0378">Hydrolase</keyword>
<comment type="similarity">
    <text evidence="5">Belongs to the creatininase superfamily.</text>
</comment>
<evidence type="ECO:0000256" key="2">
    <source>
        <dbReference type="ARBA" id="ARBA00022723"/>
    </source>
</evidence>
<dbReference type="RefSeq" id="WP_288197728.1">
    <property type="nucleotide sequence ID" value="NZ_LT608334.1"/>
</dbReference>
<comment type="cofactor">
    <cofactor evidence="1">
        <name>Zn(2+)</name>
        <dbReference type="ChEBI" id="CHEBI:29105"/>
    </cofactor>
</comment>
<dbReference type="EMBL" id="FMJD01000010">
    <property type="protein sequence ID" value="SCM77954.1"/>
    <property type="molecule type" value="Genomic_DNA"/>
</dbReference>
<keyword evidence="2" id="KW-0479">Metal-binding</keyword>
<dbReference type="AlphaFoldDB" id="A0A212LKA2"/>
<dbReference type="PANTHER" id="PTHR35005">
    <property type="entry name" value="3-DEHYDRO-SCYLLO-INOSOSE HYDROLASE"/>
    <property type="match status" value="1"/>
</dbReference>
<keyword evidence="4" id="KW-0862">Zinc</keyword>
<dbReference type="GO" id="GO:0016811">
    <property type="term" value="F:hydrolase activity, acting on carbon-nitrogen (but not peptide) bonds, in linear amides"/>
    <property type="evidence" value="ECO:0007669"/>
    <property type="project" value="TreeGrafter"/>
</dbReference>
<sequence length="273" mass="28650">MSHAMTSFSWWNLSTADFAGRDLSNTVAVLPVGAVEQHGPHLPVSVDAAINAGVLADALAKLDATADVLVLPPLPYGKSDEHLAFPGTIAISGETLSRIWFEIAASVHRAGVRKLVFFNAHGGQVALIDIVCRDIRVKLGMLAVACSWFRITAVDDIIAAAESAHGIHGGDLETSAMLHLHGDLVAMDKAEDFVPLTVEIEASGSLLTAEGAVGFGWQAQDLHPKGVAGNARAATAEKGRIIVDRAGSAFVSLLADVAAFDLDRLTGRTAFSR</sequence>
<evidence type="ECO:0000256" key="3">
    <source>
        <dbReference type="ARBA" id="ARBA00022801"/>
    </source>
</evidence>
<dbReference type="SUPFAM" id="SSF102215">
    <property type="entry name" value="Creatininase"/>
    <property type="match status" value="1"/>
</dbReference>
<dbReference type="PANTHER" id="PTHR35005:SF1">
    <property type="entry name" value="2-AMINO-5-FORMYLAMINO-6-RIBOSYLAMINOPYRIMIDIN-4(3H)-ONE 5'-MONOPHOSPHATE DEFORMYLASE"/>
    <property type="match status" value="1"/>
</dbReference>
<dbReference type="Pfam" id="PF02633">
    <property type="entry name" value="Creatininase"/>
    <property type="match status" value="1"/>
</dbReference>
<proteinExistence type="inferred from homology"/>
<evidence type="ECO:0000256" key="1">
    <source>
        <dbReference type="ARBA" id="ARBA00001947"/>
    </source>
</evidence>
<evidence type="ECO:0000313" key="6">
    <source>
        <dbReference type="EMBL" id="SCM77954.1"/>
    </source>
</evidence>
<dbReference type="InterPro" id="IPR024087">
    <property type="entry name" value="Creatininase-like_sf"/>
</dbReference>
<dbReference type="GO" id="GO:0046872">
    <property type="term" value="F:metal ion binding"/>
    <property type="evidence" value="ECO:0007669"/>
    <property type="project" value="UniProtKB-KW"/>
</dbReference>
<gene>
    <name evidence="6" type="ORF">KL86PLE_60269</name>
</gene>
<organism evidence="6">
    <name type="scientific">uncultured Pleomorphomonas sp</name>
    <dbReference type="NCBI Taxonomy" id="442121"/>
    <lineage>
        <taxon>Bacteria</taxon>
        <taxon>Pseudomonadati</taxon>
        <taxon>Pseudomonadota</taxon>
        <taxon>Alphaproteobacteria</taxon>
        <taxon>Hyphomicrobiales</taxon>
        <taxon>Pleomorphomonadaceae</taxon>
        <taxon>Pleomorphomonas</taxon>
        <taxon>environmental samples</taxon>
    </lineage>
</organism>